<evidence type="ECO:0000256" key="3">
    <source>
        <dbReference type="ARBA" id="ARBA00012572"/>
    </source>
</evidence>
<evidence type="ECO:0000256" key="6">
    <source>
        <dbReference type="ARBA" id="ARBA00023141"/>
    </source>
</evidence>
<dbReference type="InterPro" id="IPR013785">
    <property type="entry name" value="Aldolase_TIM"/>
</dbReference>
<comment type="similarity">
    <text evidence="2">Belongs to the TrpF family.</text>
</comment>
<evidence type="ECO:0000256" key="7">
    <source>
        <dbReference type="ARBA" id="ARBA00023235"/>
    </source>
</evidence>
<dbReference type="InterPro" id="IPR044643">
    <property type="entry name" value="TrpF_fam"/>
</dbReference>
<keyword evidence="6" id="KW-0057">Aromatic amino acid biosynthesis</keyword>
<evidence type="ECO:0000256" key="5">
    <source>
        <dbReference type="ARBA" id="ARBA00022822"/>
    </source>
</evidence>
<dbReference type="UniPathway" id="UPA00035">
    <property type="reaction ID" value="UER00042"/>
</dbReference>
<evidence type="ECO:0000313" key="9">
    <source>
        <dbReference type="EMBL" id="KAF3971388.1"/>
    </source>
</evidence>
<name>A0A8J4RRS0_9ROSI</name>
<dbReference type="GO" id="GO:0004640">
    <property type="term" value="F:phosphoribosylanthranilate isomerase activity"/>
    <property type="evidence" value="ECO:0007669"/>
    <property type="project" value="UniProtKB-EC"/>
</dbReference>
<dbReference type="FunFam" id="3.20.20.70:FF:000075">
    <property type="entry name" value="Tryptophan biosynthesis protein TRP1"/>
    <property type="match status" value="1"/>
</dbReference>
<dbReference type="EC" id="5.3.1.24" evidence="3"/>
<dbReference type="HAMAP" id="MF_00135">
    <property type="entry name" value="PRAI"/>
    <property type="match status" value="1"/>
</dbReference>
<comment type="pathway">
    <text evidence="1">Amino-acid biosynthesis; L-tryptophan biosynthesis; L-tryptophan from chorismate: step 3/5.</text>
</comment>
<comment type="caution">
    <text evidence="9">The sequence shown here is derived from an EMBL/GenBank/DDBJ whole genome shotgun (WGS) entry which is preliminary data.</text>
</comment>
<sequence>MLAELAIGSHFQPKHVKLQQWQMSGVNGDRLHLSRMRSYSKKKITCKFAQSEEISFHYEEREKNRPLVKMCGITSAKDAAMAAAAGADFIGMIMWPNSKRSVSVSVAKEISKVAREHGAKPVGVFVDDNADTILRASDASDLEFVQLHGNGSRAAFPVLEQERQIIYVLHANEDGSLLNQLPDEQSSLIDWILVDSAKGGSGKGFNWAQFRLPIVRSKYGWLLAGGINPENVYEALSTLQPQGIDVSSGICASDGIQKDQWRISSFMSAVCSIDYLT</sequence>
<dbReference type="OrthoDB" id="524799at2759"/>
<dbReference type="SUPFAM" id="SSF51366">
    <property type="entry name" value="Ribulose-phoshate binding barrel"/>
    <property type="match status" value="1"/>
</dbReference>
<dbReference type="PANTHER" id="PTHR42894">
    <property type="entry name" value="N-(5'-PHOSPHORIBOSYL)ANTHRANILATE ISOMERASE"/>
    <property type="match status" value="1"/>
</dbReference>
<evidence type="ECO:0000313" key="10">
    <source>
        <dbReference type="Proteomes" id="UP000737018"/>
    </source>
</evidence>
<dbReference type="EMBL" id="JRKL02000437">
    <property type="protein sequence ID" value="KAF3971388.1"/>
    <property type="molecule type" value="Genomic_DNA"/>
</dbReference>
<evidence type="ECO:0000259" key="8">
    <source>
        <dbReference type="Pfam" id="PF00697"/>
    </source>
</evidence>
<evidence type="ECO:0000256" key="2">
    <source>
        <dbReference type="ARBA" id="ARBA00007571"/>
    </source>
</evidence>
<dbReference type="CDD" id="cd00405">
    <property type="entry name" value="PRAI"/>
    <property type="match status" value="1"/>
</dbReference>
<dbReference type="AlphaFoldDB" id="A0A8J4RRS0"/>
<dbReference type="Pfam" id="PF00697">
    <property type="entry name" value="PRAI"/>
    <property type="match status" value="1"/>
</dbReference>
<dbReference type="PANTHER" id="PTHR42894:SF1">
    <property type="entry name" value="N-(5'-PHOSPHORIBOSYL)ANTHRANILATE ISOMERASE"/>
    <property type="match status" value="1"/>
</dbReference>
<keyword evidence="4" id="KW-0028">Amino-acid biosynthesis</keyword>
<keyword evidence="10" id="KW-1185">Reference proteome</keyword>
<evidence type="ECO:0000256" key="4">
    <source>
        <dbReference type="ARBA" id="ARBA00022605"/>
    </source>
</evidence>
<accession>A0A8J4RRS0</accession>
<dbReference type="GO" id="GO:0000162">
    <property type="term" value="P:L-tryptophan biosynthetic process"/>
    <property type="evidence" value="ECO:0007669"/>
    <property type="project" value="UniProtKB-UniPathway"/>
</dbReference>
<dbReference type="Proteomes" id="UP000737018">
    <property type="component" value="Unassembled WGS sequence"/>
</dbReference>
<gene>
    <name evidence="9" type="ORF">CMV_005017</name>
</gene>
<reference evidence="9" key="1">
    <citation type="submission" date="2020-03" db="EMBL/GenBank/DDBJ databases">
        <title>Castanea mollissima Vanexum genome sequencing.</title>
        <authorList>
            <person name="Staton M."/>
        </authorList>
    </citation>
    <scope>NUCLEOTIDE SEQUENCE</scope>
    <source>
        <tissue evidence="9">Leaf</tissue>
    </source>
</reference>
<proteinExistence type="inferred from homology"/>
<protein>
    <recommendedName>
        <fullName evidence="3">phosphoribosylanthranilate isomerase</fullName>
        <ecNumber evidence="3">5.3.1.24</ecNumber>
    </recommendedName>
</protein>
<dbReference type="InterPro" id="IPR001240">
    <property type="entry name" value="PRAI_dom"/>
</dbReference>
<dbReference type="Gene3D" id="3.20.20.70">
    <property type="entry name" value="Aldolase class I"/>
    <property type="match status" value="1"/>
</dbReference>
<feature type="domain" description="N-(5'phosphoribosyl) anthranilate isomerase (PRAI)" evidence="8">
    <location>
        <begin position="68"/>
        <end position="267"/>
    </location>
</feature>
<evidence type="ECO:0000256" key="1">
    <source>
        <dbReference type="ARBA" id="ARBA00004664"/>
    </source>
</evidence>
<dbReference type="InterPro" id="IPR011060">
    <property type="entry name" value="RibuloseP-bd_barrel"/>
</dbReference>
<organism evidence="9 10">
    <name type="scientific">Castanea mollissima</name>
    <name type="common">Chinese chestnut</name>
    <dbReference type="NCBI Taxonomy" id="60419"/>
    <lineage>
        <taxon>Eukaryota</taxon>
        <taxon>Viridiplantae</taxon>
        <taxon>Streptophyta</taxon>
        <taxon>Embryophyta</taxon>
        <taxon>Tracheophyta</taxon>
        <taxon>Spermatophyta</taxon>
        <taxon>Magnoliopsida</taxon>
        <taxon>eudicotyledons</taxon>
        <taxon>Gunneridae</taxon>
        <taxon>Pentapetalae</taxon>
        <taxon>rosids</taxon>
        <taxon>fabids</taxon>
        <taxon>Fagales</taxon>
        <taxon>Fagaceae</taxon>
        <taxon>Castanea</taxon>
    </lineage>
</organism>
<keyword evidence="5" id="KW-0822">Tryptophan biosynthesis</keyword>
<keyword evidence="7" id="KW-0413">Isomerase</keyword>